<keyword evidence="2" id="KW-1185">Reference proteome</keyword>
<organism evidence="1 2">
    <name type="scientific">Methylomonas rapida</name>
    <dbReference type="NCBI Taxonomy" id="2963939"/>
    <lineage>
        <taxon>Bacteria</taxon>
        <taxon>Pseudomonadati</taxon>
        <taxon>Pseudomonadota</taxon>
        <taxon>Gammaproteobacteria</taxon>
        <taxon>Methylococcales</taxon>
        <taxon>Methylococcaceae</taxon>
        <taxon>Methylomonas</taxon>
    </lineage>
</organism>
<evidence type="ECO:0000313" key="2">
    <source>
        <dbReference type="Proteomes" id="UP001162780"/>
    </source>
</evidence>
<dbReference type="EMBL" id="CP113517">
    <property type="protein sequence ID" value="WAR46948.1"/>
    <property type="molecule type" value="Genomic_DNA"/>
</dbReference>
<protein>
    <recommendedName>
        <fullName evidence="3">DUF2513 domain-containing protein</fullName>
    </recommendedName>
</protein>
<reference evidence="1" key="1">
    <citation type="submission" date="2022-11" db="EMBL/GenBank/DDBJ databases">
        <title>Methylomonas rapida sp. nov., Carotenoid-Producing Obligate Methanotrophs with High Growth Characteristics and Biotechnological Potential.</title>
        <authorList>
            <person name="Tikhonova E.N."/>
            <person name="Suleimanov R.Z."/>
            <person name="Miroshnikov K."/>
            <person name="Oshkin I.Y."/>
            <person name="Belova S.E."/>
            <person name="Danilova O.V."/>
            <person name="Ashikhmin A."/>
            <person name="Konopkin A."/>
            <person name="But S.Y."/>
            <person name="Khmelenina V.N."/>
            <person name="Kuznetsov N."/>
            <person name="Pimenov N.V."/>
            <person name="Dedysh S.N."/>
        </authorList>
    </citation>
    <scope>NUCLEOTIDE SEQUENCE</scope>
    <source>
        <strain evidence="1">MP1</strain>
    </source>
</reference>
<proteinExistence type="predicted"/>
<evidence type="ECO:0000313" key="1">
    <source>
        <dbReference type="EMBL" id="WAR46948.1"/>
    </source>
</evidence>
<dbReference type="RefSeq" id="WP_255187856.1">
    <property type="nucleotide sequence ID" value="NZ_CP113517.1"/>
</dbReference>
<sequence>MSQNIDDFNRFAAKILERMYEAFPQDISPLLLDGIQKDLDDIEKKNLIGTFDFLATEGFIRCSSLSQSGDSYSFVKLTGKGLLTLNLVPKTLTGKKASLLDKIKAASKDGGKQALNAAISQTIAAYVRMRWG</sequence>
<dbReference type="Proteomes" id="UP001162780">
    <property type="component" value="Chromosome"/>
</dbReference>
<accession>A0ABY7GR14</accession>
<gene>
    <name evidence="1" type="ORF">NM686_010675</name>
</gene>
<evidence type="ECO:0008006" key="3">
    <source>
        <dbReference type="Google" id="ProtNLM"/>
    </source>
</evidence>
<name>A0ABY7GR14_9GAMM</name>